<name>A0A7G9ZBD8_9EURY</name>
<reference evidence="1" key="1">
    <citation type="submission" date="2020-06" db="EMBL/GenBank/DDBJ databases">
        <title>Unique genomic features of the anaerobic methanotrophic archaea.</title>
        <authorList>
            <person name="Chadwick G.L."/>
            <person name="Skennerton C.T."/>
            <person name="Laso-Perez R."/>
            <person name="Leu A.O."/>
            <person name="Speth D.R."/>
            <person name="Yu H."/>
            <person name="Morgan-Lang C."/>
            <person name="Hatzenpichler R."/>
            <person name="Goudeau D."/>
            <person name="Malmstrom R."/>
            <person name="Brazelton W.J."/>
            <person name="Woyke T."/>
            <person name="Hallam S.J."/>
            <person name="Tyson G.W."/>
            <person name="Wegener G."/>
            <person name="Boetius A."/>
            <person name="Orphan V."/>
        </authorList>
    </citation>
    <scope>NUCLEOTIDE SEQUENCE</scope>
</reference>
<gene>
    <name evidence="1" type="ORF">KFNHKPCL_00020</name>
</gene>
<accession>A0A7G9ZBD8</accession>
<organism evidence="1">
    <name type="scientific">Candidatus Methanophaga sp. ANME-1 ERB7</name>
    <dbReference type="NCBI Taxonomy" id="2759913"/>
    <lineage>
        <taxon>Archaea</taxon>
        <taxon>Methanobacteriati</taxon>
        <taxon>Methanobacteriota</taxon>
        <taxon>Stenosarchaea group</taxon>
        <taxon>Methanomicrobia</taxon>
        <taxon>Candidatus Methanophagales</taxon>
        <taxon>Candidatus Methanophagaceae</taxon>
        <taxon>Candidatus Methanophaga</taxon>
    </lineage>
</organism>
<dbReference type="EMBL" id="MT631692">
    <property type="protein sequence ID" value="QNO57572.1"/>
    <property type="molecule type" value="Genomic_DNA"/>
</dbReference>
<dbReference type="AlphaFoldDB" id="A0A7G9ZBD8"/>
<evidence type="ECO:0000313" key="1">
    <source>
        <dbReference type="EMBL" id="QNO57572.1"/>
    </source>
</evidence>
<sequence>MVSLLTYHGEPVEAYGKMNGVKSLYTGSVLNWRDIRSKFGYNTLYEIPNPDKNGKI</sequence>
<proteinExistence type="predicted"/>
<protein>
    <submittedName>
        <fullName evidence="1">Uncharacterized protein</fullName>
    </submittedName>
</protein>